<dbReference type="Pfam" id="PF01370">
    <property type="entry name" value="Epimerase"/>
    <property type="match status" value="1"/>
</dbReference>
<dbReference type="Gene3D" id="3.40.50.720">
    <property type="entry name" value="NAD(P)-binding Rossmann-like Domain"/>
    <property type="match status" value="1"/>
</dbReference>
<dbReference type="OrthoDB" id="9803010at2"/>
<dbReference type="eggNOG" id="COG0451">
    <property type="taxonomic scope" value="Bacteria"/>
</dbReference>
<gene>
    <name evidence="2" type="ordered locus">Arnit_2555</name>
</gene>
<evidence type="ECO:0000313" key="2">
    <source>
        <dbReference type="EMBL" id="ADG94204.1"/>
    </source>
</evidence>
<organism evidence="2 3">
    <name type="scientific">Arcobacter nitrofigilis (strain ATCC 33309 / DSM 7299 / CCUG 15893 / LMG 7604 / NCTC 12251 / CI)</name>
    <name type="common">Campylobacter nitrofigilis</name>
    <dbReference type="NCBI Taxonomy" id="572480"/>
    <lineage>
        <taxon>Bacteria</taxon>
        <taxon>Pseudomonadati</taxon>
        <taxon>Campylobacterota</taxon>
        <taxon>Epsilonproteobacteria</taxon>
        <taxon>Campylobacterales</taxon>
        <taxon>Arcobacteraceae</taxon>
        <taxon>Arcobacter</taxon>
    </lineage>
</organism>
<dbReference type="EMBL" id="CP001999">
    <property type="protein sequence ID" value="ADG94204.1"/>
    <property type="molecule type" value="Genomic_DNA"/>
</dbReference>
<evidence type="ECO:0000313" key="3">
    <source>
        <dbReference type="Proteomes" id="UP000000939"/>
    </source>
</evidence>
<dbReference type="AlphaFoldDB" id="D5V6D4"/>
<dbReference type="PANTHER" id="PTHR43245">
    <property type="entry name" value="BIFUNCTIONAL POLYMYXIN RESISTANCE PROTEIN ARNA"/>
    <property type="match status" value="1"/>
</dbReference>
<evidence type="ECO:0000259" key="1">
    <source>
        <dbReference type="Pfam" id="PF01370"/>
    </source>
</evidence>
<dbReference type="PANTHER" id="PTHR43245:SF13">
    <property type="entry name" value="UDP-D-APIOSE_UDP-D-XYLOSE SYNTHASE 2"/>
    <property type="match status" value="1"/>
</dbReference>
<dbReference type="Proteomes" id="UP000000939">
    <property type="component" value="Chromosome"/>
</dbReference>
<dbReference type="SUPFAM" id="SSF51735">
    <property type="entry name" value="NAD(P)-binding Rossmann-fold domains"/>
    <property type="match status" value="1"/>
</dbReference>
<keyword evidence="3" id="KW-1185">Reference proteome</keyword>
<dbReference type="HOGENOM" id="CLU_007383_1_7_7"/>
<proteinExistence type="predicted"/>
<protein>
    <submittedName>
        <fullName evidence="2">NAD-dependent epimerase/dehydratase</fullName>
    </submittedName>
</protein>
<dbReference type="InterPro" id="IPR036291">
    <property type="entry name" value="NAD(P)-bd_dom_sf"/>
</dbReference>
<dbReference type="RefSeq" id="WP_013136349.1">
    <property type="nucleotide sequence ID" value="NC_014166.1"/>
</dbReference>
<name>D5V6D4_ARCNC</name>
<dbReference type="STRING" id="572480.Arnit_2555"/>
<reference evidence="2 3" key="1">
    <citation type="journal article" date="2010" name="Stand. Genomic Sci.">
        <title>Complete genome sequence of Arcobacter nitrofigilis type strain (CI).</title>
        <authorList>
            <person name="Pati A."/>
            <person name="Gronow S."/>
            <person name="Lapidus A."/>
            <person name="Copeland A."/>
            <person name="Glavina Del Rio T."/>
            <person name="Nolan M."/>
            <person name="Lucas S."/>
            <person name="Tice H."/>
            <person name="Cheng J.F."/>
            <person name="Han C."/>
            <person name="Chertkov O."/>
            <person name="Bruce D."/>
            <person name="Tapia R."/>
            <person name="Goodwin L."/>
            <person name="Pitluck S."/>
            <person name="Liolios K."/>
            <person name="Ivanova N."/>
            <person name="Mavromatis K."/>
            <person name="Chen A."/>
            <person name="Palaniappan K."/>
            <person name="Land M."/>
            <person name="Hauser L."/>
            <person name="Chang Y.J."/>
            <person name="Jeffries C.D."/>
            <person name="Detter J.C."/>
            <person name="Rohde M."/>
            <person name="Goker M."/>
            <person name="Bristow J."/>
            <person name="Eisen J.A."/>
            <person name="Markowitz V."/>
            <person name="Hugenholtz P."/>
            <person name="Klenk H.P."/>
            <person name="Kyrpides N.C."/>
        </authorList>
    </citation>
    <scope>NUCLEOTIDE SEQUENCE [LARGE SCALE GENOMIC DNA]</scope>
    <source>
        <strain evidence="3">ATCC 33309 / DSM 7299 / CCUG 15893 / LMG 7604 / NCTC 12251 / CI</strain>
    </source>
</reference>
<dbReference type="KEGG" id="ant:Arnit_2555"/>
<sequence>MRSFENKTIMVIGARGYIGSSFVNYLKNKYCNIIRIGRDPKIFSPIRKTIANVEDIELNFNSKEYIDAVRRSNVIFYFSAQTSTYTAEKDILKDYEDSVSPIVKLLSLCEKLSTKPTLIFSSAVTICGLVEKLPVNETFKDNPITIYDIHKLTIEQYIKFYAKKNIIKGCILRLSNVYGPGVNSSSSDRGILNLMIKKALNGENLTLYGSGEFLRDYIYIDDVISAFAHAYFHIDNETNGKCYVLGTGIKKSIKNAFDIIVKKSQKIVSNNVLIESVSMPTKISDIEYRNFIADSSCFCSETNWKAKVNLESGIEKTMNNFKKLIKE</sequence>
<dbReference type="InterPro" id="IPR001509">
    <property type="entry name" value="Epimerase_deHydtase"/>
</dbReference>
<dbReference type="InterPro" id="IPR050177">
    <property type="entry name" value="Lipid_A_modif_metabolic_enz"/>
</dbReference>
<feature type="domain" description="NAD-dependent epimerase/dehydratase" evidence="1">
    <location>
        <begin position="9"/>
        <end position="246"/>
    </location>
</feature>
<accession>D5V6D4</accession>